<feature type="transmembrane region" description="Helical" evidence="2">
    <location>
        <begin position="53"/>
        <end position="72"/>
    </location>
</feature>
<feature type="compositionally biased region" description="Low complexity" evidence="1">
    <location>
        <begin position="8"/>
        <end position="17"/>
    </location>
</feature>
<organism evidence="3 4">
    <name type="scientific">Adlercreutzia faecimuris</name>
    <dbReference type="NCBI Taxonomy" id="2897341"/>
    <lineage>
        <taxon>Bacteria</taxon>
        <taxon>Bacillati</taxon>
        <taxon>Actinomycetota</taxon>
        <taxon>Coriobacteriia</taxon>
        <taxon>Eggerthellales</taxon>
        <taxon>Eggerthellaceae</taxon>
        <taxon>Adlercreutzia</taxon>
    </lineage>
</organism>
<keyword evidence="2" id="KW-1133">Transmembrane helix</keyword>
<evidence type="ECO:0000313" key="4">
    <source>
        <dbReference type="Proteomes" id="UP001430755"/>
    </source>
</evidence>
<dbReference type="Proteomes" id="UP001430755">
    <property type="component" value="Unassembled WGS sequence"/>
</dbReference>
<keyword evidence="2" id="KW-0812">Transmembrane</keyword>
<gene>
    <name evidence="3" type="ORF">LPT13_08620</name>
</gene>
<dbReference type="EMBL" id="JAJMLW010000003">
    <property type="protein sequence ID" value="MCI2242412.1"/>
    <property type="molecule type" value="Genomic_DNA"/>
</dbReference>
<feature type="transmembrane region" description="Helical" evidence="2">
    <location>
        <begin position="84"/>
        <end position="104"/>
    </location>
</feature>
<feature type="region of interest" description="Disordered" evidence="1">
    <location>
        <begin position="1"/>
        <end position="21"/>
    </location>
</feature>
<proteinExistence type="predicted"/>
<sequence length="240" mass="24789">MTNRHTDQPVSPASVPAQPAPAPTLPKSGMAITSLVLAIIAAATSFLPFINNLSFILVILAVIFGIVGLVGIGRGKRSGRGLAIAGIVVAVVAGAVVLGTQAMYSAAIDKAAAEADAALDQARAEADASLDRMTGDATDKVLADEVDVQIGAFTAEEGKYGMIDAALPVRLTNKSDETATFNVHIEAIAPDGSRLDDGYALASDLRPGQSQDFELFTLVTSDKLEAMRGATFEIVEASAY</sequence>
<accession>A0ABS9WHQ1</accession>
<evidence type="ECO:0000256" key="2">
    <source>
        <dbReference type="SAM" id="Phobius"/>
    </source>
</evidence>
<evidence type="ECO:0000313" key="3">
    <source>
        <dbReference type="EMBL" id="MCI2242412.1"/>
    </source>
</evidence>
<evidence type="ECO:0000256" key="1">
    <source>
        <dbReference type="SAM" id="MobiDB-lite"/>
    </source>
</evidence>
<evidence type="ECO:0008006" key="5">
    <source>
        <dbReference type="Google" id="ProtNLM"/>
    </source>
</evidence>
<dbReference type="RefSeq" id="WP_242165655.1">
    <property type="nucleotide sequence ID" value="NZ_JAJMLW010000003.1"/>
</dbReference>
<name>A0ABS9WHQ1_9ACTN</name>
<keyword evidence="2" id="KW-0472">Membrane</keyword>
<keyword evidence="4" id="KW-1185">Reference proteome</keyword>
<protein>
    <recommendedName>
        <fullName evidence="5">DUF4190 domain-containing protein</fullName>
    </recommendedName>
</protein>
<comment type="caution">
    <text evidence="3">The sequence shown here is derived from an EMBL/GenBank/DDBJ whole genome shotgun (WGS) entry which is preliminary data.</text>
</comment>
<feature type="transmembrane region" description="Helical" evidence="2">
    <location>
        <begin position="29"/>
        <end position="47"/>
    </location>
</feature>
<reference evidence="3" key="1">
    <citation type="submission" date="2021-11" db="EMBL/GenBank/DDBJ databases">
        <title>A Novel Adlercreutzia Species, isolated from a Allomyrina dichotoma larva feces.</title>
        <authorList>
            <person name="Suh M.K."/>
        </authorList>
    </citation>
    <scope>NUCLEOTIDE SEQUENCE</scope>
    <source>
        <strain evidence="3">JBNU-10</strain>
    </source>
</reference>